<feature type="transmembrane region" description="Helical" evidence="5">
    <location>
        <begin position="298"/>
        <end position="321"/>
    </location>
</feature>
<organism evidence="6 7">
    <name type="scientific">Paramecium primaurelia</name>
    <dbReference type="NCBI Taxonomy" id="5886"/>
    <lineage>
        <taxon>Eukaryota</taxon>
        <taxon>Sar</taxon>
        <taxon>Alveolata</taxon>
        <taxon>Ciliophora</taxon>
        <taxon>Intramacronucleata</taxon>
        <taxon>Oligohymenophorea</taxon>
        <taxon>Peniculida</taxon>
        <taxon>Parameciidae</taxon>
        <taxon>Paramecium</taxon>
    </lineage>
</organism>
<comment type="caution">
    <text evidence="6">The sequence shown here is derived from an EMBL/GenBank/DDBJ whole genome shotgun (WGS) entry which is preliminary data.</text>
</comment>
<evidence type="ECO:0000256" key="4">
    <source>
        <dbReference type="ARBA" id="ARBA00023136"/>
    </source>
</evidence>
<dbReference type="InterPro" id="IPR051617">
    <property type="entry name" value="UNC-93-like_regulator"/>
</dbReference>
<name>A0A8S1LRV3_PARPR</name>
<accession>A0A8S1LRV3</accession>
<feature type="transmembrane region" description="Helical" evidence="5">
    <location>
        <begin position="272"/>
        <end position="291"/>
    </location>
</feature>
<feature type="transmembrane region" description="Helical" evidence="5">
    <location>
        <begin position="234"/>
        <end position="252"/>
    </location>
</feature>
<feature type="transmembrane region" description="Helical" evidence="5">
    <location>
        <begin position="148"/>
        <end position="172"/>
    </location>
</feature>
<dbReference type="PANTHER" id="PTHR23294">
    <property type="entry name" value="ET TRANSLATION PRODUCT-RELATED"/>
    <property type="match status" value="1"/>
</dbReference>
<dbReference type="EMBL" id="CAJJDM010000039">
    <property type="protein sequence ID" value="CAD8067386.1"/>
    <property type="molecule type" value="Genomic_DNA"/>
</dbReference>
<keyword evidence="2 5" id="KW-0812">Transmembrane</keyword>
<sequence>MELQPKYQNFYKLLYCTTIIMLCYTFQNAGKSISYNIYNSQGLTYLYSMQFTINYFISPIALLFMDAIIQRLSMSTILYLGSFNAFAFLLGAFVVSSCQQADLFYCNISTLTIAIAIETLLGGVASCLFFVGYPIYINSISNPQNKSYYFGIGYSIYSISSFSGNTIGYFTSTKIEPFYYYSILIVGLAITQLFLFRVKDLRDRTQIVKQSFQNMFKQQITQLKNAFNNKDYQAFIPFLIFCSMLQGCYFTFLPSLLKYVQGGITINEHTFLLYLIGGIGMMLGGIGAGKLSQKTNLFIVGWSQVFFAILFVILAITSYYWKILNTTYITGFFCGIVFTGTESLAAMITGVLVSDKSYYFVANDILICLGIALTSSISLLLSKSNLQAMVYVVMTMLILNIVSLIYAQRIFKAPIQNSKVQLLD</sequence>
<feature type="transmembrane region" description="Helical" evidence="5">
    <location>
        <begin position="47"/>
        <end position="65"/>
    </location>
</feature>
<feature type="transmembrane region" description="Helical" evidence="5">
    <location>
        <begin position="77"/>
        <end position="96"/>
    </location>
</feature>
<dbReference type="Proteomes" id="UP000688137">
    <property type="component" value="Unassembled WGS sequence"/>
</dbReference>
<feature type="transmembrane region" description="Helical" evidence="5">
    <location>
        <begin position="178"/>
        <end position="196"/>
    </location>
</feature>
<dbReference type="InterPro" id="IPR011701">
    <property type="entry name" value="MFS"/>
</dbReference>
<evidence type="ECO:0000256" key="5">
    <source>
        <dbReference type="SAM" id="Phobius"/>
    </source>
</evidence>
<dbReference type="PANTHER" id="PTHR23294:SF0">
    <property type="entry name" value="UNC93-LIKE PROTEIN MFSD11"/>
    <property type="match status" value="1"/>
</dbReference>
<reference evidence="6" key="1">
    <citation type="submission" date="2021-01" db="EMBL/GenBank/DDBJ databases">
        <authorList>
            <consortium name="Genoscope - CEA"/>
            <person name="William W."/>
        </authorList>
    </citation>
    <scope>NUCLEOTIDE SEQUENCE</scope>
</reference>
<evidence type="ECO:0000313" key="7">
    <source>
        <dbReference type="Proteomes" id="UP000688137"/>
    </source>
</evidence>
<gene>
    <name evidence="6" type="ORF">PPRIM_AZ9-3.1.T0400271</name>
</gene>
<feature type="transmembrane region" description="Helical" evidence="5">
    <location>
        <begin position="9"/>
        <end position="27"/>
    </location>
</feature>
<evidence type="ECO:0000256" key="2">
    <source>
        <dbReference type="ARBA" id="ARBA00022692"/>
    </source>
</evidence>
<keyword evidence="7" id="KW-1185">Reference proteome</keyword>
<dbReference type="GO" id="GO:0022857">
    <property type="term" value="F:transmembrane transporter activity"/>
    <property type="evidence" value="ECO:0007669"/>
    <property type="project" value="InterPro"/>
</dbReference>
<keyword evidence="4 5" id="KW-0472">Membrane</keyword>
<dbReference type="GO" id="GO:0016020">
    <property type="term" value="C:membrane"/>
    <property type="evidence" value="ECO:0007669"/>
    <property type="project" value="UniProtKB-SubCell"/>
</dbReference>
<feature type="transmembrane region" description="Helical" evidence="5">
    <location>
        <begin position="388"/>
        <end position="407"/>
    </location>
</feature>
<evidence type="ECO:0000256" key="3">
    <source>
        <dbReference type="ARBA" id="ARBA00022989"/>
    </source>
</evidence>
<comment type="subcellular location">
    <subcellularLocation>
        <location evidence="1">Membrane</location>
        <topology evidence="1">Multi-pass membrane protein</topology>
    </subcellularLocation>
</comment>
<evidence type="ECO:0000313" key="6">
    <source>
        <dbReference type="EMBL" id="CAD8067386.1"/>
    </source>
</evidence>
<feature type="transmembrane region" description="Helical" evidence="5">
    <location>
        <begin position="327"/>
        <end position="353"/>
    </location>
</feature>
<dbReference type="Pfam" id="PF07690">
    <property type="entry name" value="MFS_1"/>
    <property type="match status" value="1"/>
</dbReference>
<evidence type="ECO:0000256" key="1">
    <source>
        <dbReference type="ARBA" id="ARBA00004141"/>
    </source>
</evidence>
<feature type="transmembrane region" description="Helical" evidence="5">
    <location>
        <begin position="108"/>
        <end position="136"/>
    </location>
</feature>
<protein>
    <submittedName>
        <fullName evidence="6">Uncharacterized protein</fullName>
    </submittedName>
</protein>
<dbReference type="AlphaFoldDB" id="A0A8S1LRV3"/>
<feature type="transmembrane region" description="Helical" evidence="5">
    <location>
        <begin position="365"/>
        <end position="382"/>
    </location>
</feature>
<keyword evidence="3 5" id="KW-1133">Transmembrane helix</keyword>
<proteinExistence type="predicted"/>
<dbReference type="OMA" id="MQFTINY"/>